<feature type="region of interest" description="Disordered" evidence="5">
    <location>
        <begin position="147"/>
        <end position="191"/>
    </location>
</feature>
<dbReference type="CDD" id="cd17078">
    <property type="entry name" value="Ubl_SLD1_NFATC2ip"/>
    <property type="match status" value="1"/>
</dbReference>
<name>A0A2U3VQ66_ODORO</name>
<feature type="region of interest" description="Disordered" evidence="5">
    <location>
        <begin position="1"/>
        <end position="49"/>
    </location>
</feature>
<dbReference type="OrthoDB" id="442921at2759"/>
<proteinExistence type="predicted"/>
<feature type="compositionally biased region" description="Basic residues" evidence="5">
    <location>
        <begin position="25"/>
        <end position="34"/>
    </location>
</feature>
<evidence type="ECO:0000259" key="6">
    <source>
        <dbReference type="PROSITE" id="PS50053"/>
    </source>
</evidence>
<feature type="region of interest" description="Disordered" evidence="5">
    <location>
        <begin position="62"/>
        <end position="124"/>
    </location>
</feature>
<feature type="compositionally biased region" description="Gly residues" evidence="5">
    <location>
        <begin position="14"/>
        <end position="24"/>
    </location>
</feature>
<dbReference type="PROSITE" id="PS50053">
    <property type="entry name" value="UBIQUITIN_2"/>
    <property type="match status" value="1"/>
</dbReference>
<feature type="domain" description="Ubiquitin-like" evidence="6">
    <location>
        <begin position="343"/>
        <end position="411"/>
    </location>
</feature>
<evidence type="ECO:0000256" key="2">
    <source>
        <dbReference type="ARBA" id="ARBA00023242"/>
    </source>
</evidence>
<dbReference type="RefSeq" id="XP_004397323.1">
    <property type="nucleotide sequence ID" value="XM_004397266.1"/>
</dbReference>
<dbReference type="PANTHER" id="PTHR47187">
    <property type="entry name" value="NFATC2-INTERACTING PROTEIN"/>
    <property type="match status" value="1"/>
</dbReference>
<evidence type="ECO:0000256" key="5">
    <source>
        <dbReference type="SAM" id="MobiDB-lite"/>
    </source>
</evidence>
<dbReference type="PANTHER" id="PTHR47187:SF1">
    <property type="entry name" value="NFATC2-INTERACTING PROTEIN"/>
    <property type="match status" value="1"/>
</dbReference>
<dbReference type="GO" id="GO:0045944">
    <property type="term" value="P:positive regulation of transcription by RNA polymerase II"/>
    <property type="evidence" value="ECO:0007669"/>
    <property type="project" value="TreeGrafter"/>
</dbReference>
<dbReference type="SUPFAM" id="SSF54236">
    <property type="entry name" value="Ubiquitin-like"/>
    <property type="match status" value="2"/>
</dbReference>
<dbReference type="AlphaFoldDB" id="A0A2U3VQ66"/>
<dbReference type="InParanoid" id="A0A2U3VQ66"/>
<dbReference type="InterPro" id="IPR052324">
    <property type="entry name" value="NFATC2-Int_DNA_Repair"/>
</dbReference>
<dbReference type="InterPro" id="IPR022617">
    <property type="entry name" value="Rad60/SUMO-like_dom"/>
</dbReference>
<evidence type="ECO:0000313" key="7">
    <source>
        <dbReference type="Proteomes" id="UP000245340"/>
    </source>
</evidence>
<dbReference type="Pfam" id="PF11976">
    <property type="entry name" value="Rad60-SLD"/>
    <property type="match status" value="1"/>
</dbReference>
<evidence type="ECO:0000313" key="8">
    <source>
        <dbReference type="RefSeq" id="XP_004397323.1"/>
    </source>
</evidence>
<comment type="subcellular location">
    <subcellularLocation>
        <location evidence="1">Nucleus</location>
    </subcellularLocation>
</comment>
<dbReference type="CDD" id="cd17079">
    <property type="entry name" value="Ubl_SLD2_NFATC2ip"/>
    <property type="match status" value="1"/>
</dbReference>
<evidence type="ECO:0000256" key="4">
    <source>
        <dbReference type="ARBA" id="ARBA00042764"/>
    </source>
</evidence>
<feature type="compositionally biased region" description="Low complexity" evidence="5">
    <location>
        <begin position="95"/>
        <end position="106"/>
    </location>
</feature>
<dbReference type="CTD" id="84901"/>
<protein>
    <recommendedName>
        <fullName evidence="3">NFATC2-interacting protein</fullName>
    </recommendedName>
    <alternativeName>
        <fullName evidence="4">Nuclear factor of activated T-cells, cytoplasmic 2-interacting protein</fullName>
    </alternativeName>
</protein>
<dbReference type="InterPro" id="IPR000626">
    <property type="entry name" value="Ubiquitin-like_dom"/>
</dbReference>
<dbReference type="Proteomes" id="UP000245340">
    <property type="component" value="Unplaced"/>
</dbReference>
<reference evidence="8" key="1">
    <citation type="submission" date="2025-08" db="UniProtKB">
        <authorList>
            <consortium name="RefSeq"/>
        </authorList>
    </citation>
    <scope>IDENTIFICATION</scope>
</reference>
<keyword evidence="7" id="KW-1185">Reference proteome</keyword>
<dbReference type="Gene3D" id="3.10.20.90">
    <property type="entry name" value="Phosphatidylinositol 3-kinase Catalytic Subunit, Chain A, domain 1"/>
    <property type="match status" value="2"/>
</dbReference>
<gene>
    <name evidence="8" type="primary">NFATC2IP</name>
</gene>
<keyword evidence="2" id="KW-0539">Nucleus</keyword>
<dbReference type="GeneID" id="101383930"/>
<organism evidence="7 8">
    <name type="scientific">Odobenus rosmarus divergens</name>
    <name type="common">Pacific walrus</name>
    <dbReference type="NCBI Taxonomy" id="9708"/>
    <lineage>
        <taxon>Eukaryota</taxon>
        <taxon>Metazoa</taxon>
        <taxon>Chordata</taxon>
        <taxon>Craniata</taxon>
        <taxon>Vertebrata</taxon>
        <taxon>Euteleostomi</taxon>
        <taxon>Mammalia</taxon>
        <taxon>Eutheria</taxon>
        <taxon>Laurasiatheria</taxon>
        <taxon>Carnivora</taxon>
        <taxon>Caniformia</taxon>
        <taxon>Pinnipedia</taxon>
        <taxon>Odobenidae</taxon>
        <taxon>Odobenus</taxon>
    </lineage>
</organism>
<sequence>MAEPVRKRGRRPRGGGVGRGARGARGGRGRRPRVPRSPAQHTLDSEFVDLVSDSDEDILEVATARGVADSVEDPLPEPPVPAAPRDDSDSDSEGADAPPAGAPGAPVRRRRRLLLDPGEAPVVPVYSGKVKSSLHLIPDHQSLLKLCPPEAEEETEMADSSSPHAEDAPFPDSPWKKKLRSKDAEEKTKEVFLVQDTSPLPSPLSRTKSRKHTRALQKLREVSRRLQDLRSCLSPKQRQSREDEVVLVEGPTLPESPRLFPLKIRCRADVVRLPVRMSEPLQRVVDHMATHLGVSPSRILLLFGETELSPTATPRTLKLGVADIIDCVVLASSPEASEMSQLLQLRVQGKEKHQTLEVSLSPDSPLKTLMSRYEEAMGLSGHKLSFFFDGTKLSGKELPADLGMESGDLIESQAEDWVRLTYDETSASHTRTHILVLIMFPSVAGPLHEPSTASREVSGCPSPTSELKDHFPSEILNLPDPVQWPCYQSLSYPHVTGERWGEPPCLRASVVGRRSRVEGLPEVVSAPGAPASHDRLRDNMAAAVVLLRG</sequence>
<dbReference type="SMART" id="SM00213">
    <property type="entry name" value="UBQ"/>
    <property type="match status" value="2"/>
</dbReference>
<dbReference type="KEGG" id="oro:101383930"/>
<dbReference type="STRING" id="9708.A0A2U3VQ66"/>
<dbReference type="InterPro" id="IPR029071">
    <property type="entry name" value="Ubiquitin-like_domsf"/>
</dbReference>
<dbReference type="GO" id="GO:0005634">
    <property type="term" value="C:nucleus"/>
    <property type="evidence" value="ECO:0007669"/>
    <property type="project" value="UniProtKB-SubCell"/>
</dbReference>
<feature type="compositionally biased region" description="Basic and acidic residues" evidence="5">
    <location>
        <begin position="181"/>
        <end position="190"/>
    </location>
</feature>
<evidence type="ECO:0000256" key="3">
    <source>
        <dbReference type="ARBA" id="ARBA00039921"/>
    </source>
</evidence>
<evidence type="ECO:0000256" key="1">
    <source>
        <dbReference type="ARBA" id="ARBA00004123"/>
    </source>
</evidence>
<accession>A0A2U3VQ66</accession>